<dbReference type="AlphaFoldDB" id="A0A8J2NR56"/>
<protein>
    <submittedName>
        <fullName evidence="2">Uncharacterized protein</fullName>
    </submittedName>
</protein>
<evidence type="ECO:0000313" key="2">
    <source>
        <dbReference type="EMBL" id="CAG7652770.1"/>
    </source>
</evidence>
<accession>A0A8J2NR56</accession>
<evidence type="ECO:0000256" key="1">
    <source>
        <dbReference type="SAM" id="MobiDB-lite"/>
    </source>
</evidence>
<name>A0A8J2NR56_9HEXA</name>
<evidence type="ECO:0000313" key="3">
    <source>
        <dbReference type="Proteomes" id="UP000708208"/>
    </source>
</evidence>
<feature type="region of interest" description="Disordered" evidence="1">
    <location>
        <begin position="1"/>
        <end position="34"/>
    </location>
</feature>
<proteinExistence type="predicted"/>
<feature type="compositionally biased region" description="Polar residues" evidence="1">
    <location>
        <begin position="16"/>
        <end position="26"/>
    </location>
</feature>
<dbReference type="EMBL" id="CAJVCH010004338">
    <property type="protein sequence ID" value="CAG7652770.1"/>
    <property type="molecule type" value="Genomic_DNA"/>
</dbReference>
<reference evidence="2" key="1">
    <citation type="submission" date="2021-06" db="EMBL/GenBank/DDBJ databases">
        <authorList>
            <person name="Hodson N. C."/>
            <person name="Mongue J. A."/>
            <person name="Jaron S. K."/>
        </authorList>
    </citation>
    <scope>NUCLEOTIDE SEQUENCE</scope>
</reference>
<comment type="caution">
    <text evidence="2">The sequence shown here is derived from an EMBL/GenBank/DDBJ whole genome shotgun (WGS) entry which is preliminary data.</text>
</comment>
<gene>
    <name evidence="2" type="ORF">AFUS01_LOCUS806</name>
</gene>
<sequence length="58" mass="6240">TDKGEASEELGVQDSADVSGTDNRTSCKGLGEKTGMPVESSNKFNFRYHKKSTWSAGL</sequence>
<keyword evidence="3" id="KW-1185">Reference proteome</keyword>
<organism evidence="2 3">
    <name type="scientific">Allacma fusca</name>
    <dbReference type="NCBI Taxonomy" id="39272"/>
    <lineage>
        <taxon>Eukaryota</taxon>
        <taxon>Metazoa</taxon>
        <taxon>Ecdysozoa</taxon>
        <taxon>Arthropoda</taxon>
        <taxon>Hexapoda</taxon>
        <taxon>Collembola</taxon>
        <taxon>Symphypleona</taxon>
        <taxon>Sminthuridae</taxon>
        <taxon>Allacma</taxon>
    </lineage>
</organism>
<feature type="non-terminal residue" evidence="2">
    <location>
        <position position="1"/>
    </location>
</feature>
<dbReference type="Proteomes" id="UP000708208">
    <property type="component" value="Unassembled WGS sequence"/>
</dbReference>